<evidence type="ECO:0000313" key="3">
    <source>
        <dbReference type="Proteomes" id="UP000631114"/>
    </source>
</evidence>
<dbReference type="Proteomes" id="UP000631114">
    <property type="component" value="Unassembled WGS sequence"/>
</dbReference>
<sequence length="291" mass="32292">MSKCGGFSLGFVTNHSLLDGRAAADMFQKLATICRGEGMKMYVINNDRTSIRARVPPQIKFPHKEYIKQSEVSSLCSSFIPPPLSPCVLQTHTCRLFSFTPEMVNTLKDKAIKCSTFEAMVAHLWRTRTKAVFNDRNEDSSVLFAVDVRSRLCPPLPHGFTGNAVVTASATAKVAELAEKSFSFCVDMVKQAIEGITDEYVRSVIDWLEVYKGVPCTSLSGNIYVSAWWKLPFFEMDFGYGKPIYGGPIMGGMDDFVLLLSGGDCNPGGINVWIGLERGKMERFMSNVFDI</sequence>
<dbReference type="InterPro" id="IPR050317">
    <property type="entry name" value="Plant_Fungal_Acyltransferase"/>
</dbReference>
<dbReference type="Pfam" id="PF02458">
    <property type="entry name" value="Transferase"/>
    <property type="match status" value="1"/>
</dbReference>
<dbReference type="OrthoDB" id="671439at2759"/>
<comment type="caution">
    <text evidence="2">The sequence shown here is derived from an EMBL/GenBank/DDBJ whole genome shotgun (WGS) entry which is preliminary data.</text>
</comment>
<organism evidence="2 3">
    <name type="scientific">Coptis chinensis</name>
    <dbReference type="NCBI Taxonomy" id="261450"/>
    <lineage>
        <taxon>Eukaryota</taxon>
        <taxon>Viridiplantae</taxon>
        <taxon>Streptophyta</taxon>
        <taxon>Embryophyta</taxon>
        <taxon>Tracheophyta</taxon>
        <taxon>Spermatophyta</taxon>
        <taxon>Magnoliopsida</taxon>
        <taxon>Ranunculales</taxon>
        <taxon>Ranunculaceae</taxon>
        <taxon>Coptidoideae</taxon>
        <taxon>Coptis</taxon>
    </lineage>
</organism>
<dbReference type="GO" id="GO:0016747">
    <property type="term" value="F:acyltransferase activity, transferring groups other than amino-acyl groups"/>
    <property type="evidence" value="ECO:0007669"/>
    <property type="project" value="TreeGrafter"/>
</dbReference>
<proteinExistence type="inferred from homology"/>
<dbReference type="PANTHER" id="PTHR31642">
    <property type="entry name" value="TRICHOTHECENE 3-O-ACETYLTRANSFERASE"/>
    <property type="match status" value="1"/>
</dbReference>
<accession>A0A835IE42</accession>
<dbReference type="EMBL" id="JADFTS010000003">
    <property type="protein sequence ID" value="KAF9614742.1"/>
    <property type="molecule type" value="Genomic_DNA"/>
</dbReference>
<name>A0A835IE42_9MAGN</name>
<dbReference type="AlphaFoldDB" id="A0A835IE42"/>
<dbReference type="Gene3D" id="3.30.559.10">
    <property type="entry name" value="Chloramphenicol acetyltransferase-like domain"/>
    <property type="match status" value="2"/>
</dbReference>
<reference evidence="2 3" key="1">
    <citation type="submission" date="2020-10" db="EMBL/GenBank/DDBJ databases">
        <title>The Coptis chinensis genome and diversification of protoberbering-type alkaloids.</title>
        <authorList>
            <person name="Wang B."/>
            <person name="Shu S."/>
            <person name="Song C."/>
            <person name="Liu Y."/>
        </authorList>
    </citation>
    <scope>NUCLEOTIDE SEQUENCE [LARGE SCALE GENOMIC DNA]</scope>
    <source>
        <strain evidence="2">HL-2020</strain>
        <tissue evidence="2">Leaf</tissue>
    </source>
</reference>
<keyword evidence="3" id="KW-1185">Reference proteome</keyword>
<evidence type="ECO:0000313" key="2">
    <source>
        <dbReference type="EMBL" id="KAF9614742.1"/>
    </source>
</evidence>
<dbReference type="InterPro" id="IPR023213">
    <property type="entry name" value="CAT-like_dom_sf"/>
</dbReference>
<gene>
    <name evidence="2" type="ORF">IFM89_020575</name>
</gene>
<dbReference type="PANTHER" id="PTHR31642:SF231">
    <property type="entry name" value="BAHD FAMILY ACYLTRANSFERASE, CLADE V"/>
    <property type="match status" value="1"/>
</dbReference>
<protein>
    <submittedName>
        <fullName evidence="2">Uncharacterized protein</fullName>
    </submittedName>
</protein>
<evidence type="ECO:0000256" key="1">
    <source>
        <dbReference type="ARBA" id="ARBA00009861"/>
    </source>
</evidence>
<comment type="similarity">
    <text evidence="1">Belongs to the plant acyltransferase family.</text>
</comment>